<reference evidence="13 14" key="1">
    <citation type="submission" date="2018-05" db="EMBL/GenBank/DDBJ databases">
        <title>Acuticoccus sediminis sp. nov., isolated from deep-sea sediment of Indian Ocean.</title>
        <authorList>
            <person name="Liu X."/>
            <person name="Lai Q."/>
            <person name="Du Y."/>
            <person name="Sun F."/>
            <person name="Zhang X."/>
            <person name="Wang S."/>
            <person name="Shao Z."/>
        </authorList>
    </citation>
    <scope>NUCLEOTIDE SEQUENCE [LARGE SCALE GENOMIC DNA]</scope>
    <source>
        <strain evidence="13 14">PTG4-2</strain>
    </source>
</reference>
<comment type="subcellular location">
    <subcellularLocation>
        <location evidence="1 9">Cell inner membrane</location>
        <topology evidence="1 9">Single-pass membrane protein</topology>
    </subcellularLocation>
</comment>
<evidence type="ECO:0000256" key="8">
    <source>
        <dbReference type="ARBA" id="ARBA00023136"/>
    </source>
</evidence>
<dbReference type="PANTHER" id="PTHR30386:SF17">
    <property type="entry name" value="ALKALINE PROTEASE SECRETION PROTEIN APRE"/>
    <property type="match status" value="1"/>
</dbReference>
<feature type="domain" description="AprE-like beta-barrel" evidence="12">
    <location>
        <begin position="329"/>
        <end position="418"/>
    </location>
</feature>
<feature type="transmembrane region" description="Helical" evidence="9">
    <location>
        <begin position="21"/>
        <end position="42"/>
    </location>
</feature>
<evidence type="ECO:0000256" key="3">
    <source>
        <dbReference type="ARBA" id="ARBA00022448"/>
    </source>
</evidence>
<dbReference type="GO" id="GO:0015031">
    <property type="term" value="P:protein transport"/>
    <property type="evidence" value="ECO:0007669"/>
    <property type="project" value="InterPro"/>
</dbReference>
<keyword evidence="6 9" id="KW-0812">Transmembrane</keyword>
<dbReference type="PANTHER" id="PTHR30386">
    <property type="entry name" value="MEMBRANE FUSION SUBUNIT OF EMRAB-TOLC MULTIDRUG EFFLUX PUMP"/>
    <property type="match status" value="1"/>
</dbReference>
<evidence type="ECO:0000256" key="2">
    <source>
        <dbReference type="ARBA" id="ARBA00009477"/>
    </source>
</evidence>
<feature type="domain" description="AprE-like long alpha-helical hairpin" evidence="11">
    <location>
        <begin position="98"/>
        <end position="287"/>
    </location>
</feature>
<evidence type="ECO:0000313" key="14">
    <source>
        <dbReference type="Proteomes" id="UP000249590"/>
    </source>
</evidence>
<evidence type="ECO:0000313" key="13">
    <source>
        <dbReference type="EMBL" id="RAI00546.1"/>
    </source>
</evidence>
<evidence type="ECO:0000256" key="9">
    <source>
        <dbReference type="RuleBase" id="RU365093"/>
    </source>
</evidence>
<name>A0A8B2NLI4_9HYPH</name>
<dbReference type="PRINTS" id="PR01490">
    <property type="entry name" value="RTXTOXIND"/>
</dbReference>
<keyword evidence="10" id="KW-0175">Coiled coil</keyword>
<proteinExistence type="inferred from homology"/>
<dbReference type="Gene3D" id="2.40.30.170">
    <property type="match status" value="1"/>
</dbReference>
<dbReference type="NCBIfam" id="TIGR01843">
    <property type="entry name" value="type_I_hlyD"/>
    <property type="match status" value="1"/>
</dbReference>
<dbReference type="Pfam" id="PF25994">
    <property type="entry name" value="HH_AprE"/>
    <property type="match status" value="1"/>
</dbReference>
<keyword evidence="4 9" id="KW-1003">Cell membrane</keyword>
<dbReference type="InterPro" id="IPR058781">
    <property type="entry name" value="HH_AprE-like"/>
</dbReference>
<protein>
    <recommendedName>
        <fullName evidence="9">Membrane fusion protein (MFP) family protein</fullName>
    </recommendedName>
</protein>
<evidence type="ECO:0000259" key="11">
    <source>
        <dbReference type="Pfam" id="PF25994"/>
    </source>
</evidence>
<keyword evidence="14" id="KW-1185">Reference proteome</keyword>
<keyword evidence="5 9" id="KW-0997">Cell inner membrane</keyword>
<comment type="caution">
    <text evidence="13">The sequence shown here is derived from an EMBL/GenBank/DDBJ whole genome shotgun (WGS) entry which is preliminary data.</text>
</comment>
<keyword evidence="7 9" id="KW-1133">Transmembrane helix</keyword>
<dbReference type="Gene3D" id="2.40.50.100">
    <property type="match status" value="1"/>
</dbReference>
<dbReference type="RefSeq" id="WP_111346583.1">
    <property type="nucleotide sequence ID" value="NZ_QHHQ01000003.1"/>
</dbReference>
<dbReference type="GO" id="GO:0005886">
    <property type="term" value="C:plasma membrane"/>
    <property type="evidence" value="ECO:0007669"/>
    <property type="project" value="UniProtKB-SubCell"/>
</dbReference>
<comment type="similarity">
    <text evidence="2 9">Belongs to the membrane fusion protein (MFP) (TC 8.A.1) family.</text>
</comment>
<evidence type="ECO:0000259" key="12">
    <source>
        <dbReference type="Pfam" id="PF26002"/>
    </source>
</evidence>
<dbReference type="InterPro" id="IPR050739">
    <property type="entry name" value="MFP"/>
</dbReference>
<dbReference type="AlphaFoldDB" id="A0A8B2NLI4"/>
<evidence type="ECO:0000256" key="6">
    <source>
        <dbReference type="ARBA" id="ARBA00022692"/>
    </source>
</evidence>
<evidence type="ECO:0000256" key="5">
    <source>
        <dbReference type="ARBA" id="ARBA00022519"/>
    </source>
</evidence>
<evidence type="ECO:0000256" key="10">
    <source>
        <dbReference type="SAM" id="Coils"/>
    </source>
</evidence>
<dbReference type="Proteomes" id="UP000249590">
    <property type="component" value="Unassembled WGS sequence"/>
</dbReference>
<keyword evidence="8 9" id="KW-0472">Membrane</keyword>
<dbReference type="Pfam" id="PF26002">
    <property type="entry name" value="Beta-barrel_AprE"/>
    <property type="match status" value="1"/>
</dbReference>
<gene>
    <name evidence="13" type="ORF">DLJ53_14885</name>
</gene>
<evidence type="ECO:0000256" key="1">
    <source>
        <dbReference type="ARBA" id="ARBA00004377"/>
    </source>
</evidence>
<sequence>MSVVLDEDPNAPVFARSTGHYLRLGFITAAALVLGFGGWAAMASVSGAVVAQAVIAVDSRVKEIQHREGGIVAAIHVQSGDVVQAGDLLVELDDTQPRAGRDLVAAQLTALNARMDRLEAERDHADEVSFGPDLADRAGQPAVAEILDGQRSVFRARQATLEGQTAQLSEQIAQLEQQIDGMDAQAKAKRDEIALIEAELADLTQLLERDLVPRARVTERRREAARLTGEEGELVARIAASRGRIAEIRMQVLQVEKEFQRSVLSEISELQTEIATVAERNIAADDELSRIAIRAPVAGIVHESQVSTVGGVIAPGATLMKIVPQSDTLVVEARIAPINVDEIHVGQVADVMLTGLPSRTTPRLDGAVSSVSAERSVDEATGQAYFSARIMLPQSERDKLHGTALVPGMPAEVFIETKARSVLDYLLEPLFNAASMTFTES</sequence>
<dbReference type="OrthoDB" id="9810980at2"/>
<organism evidence="13 14">
    <name type="scientific">Acuticoccus sediminis</name>
    <dbReference type="NCBI Taxonomy" id="2184697"/>
    <lineage>
        <taxon>Bacteria</taxon>
        <taxon>Pseudomonadati</taxon>
        <taxon>Pseudomonadota</taxon>
        <taxon>Alphaproteobacteria</taxon>
        <taxon>Hyphomicrobiales</taxon>
        <taxon>Amorphaceae</taxon>
        <taxon>Acuticoccus</taxon>
    </lineage>
</organism>
<evidence type="ECO:0000256" key="4">
    <source>
        <dbReference type="ARBA" id="ARBA00022475"/>
    </source>
</evidence>
<keyword evidence="3 9" id="KW-0813">Transport</keyword>
<dbReference type="EMBL" id="QHHQ01000003">
    <property type="protein sequence ID" value="RAI00546.1"/>
    <property type="molecule type" value="Genomic_DNA"/>
</dbReference>
<feature type="coiled-coil region" evidence="10">
    <location>
        <begin position="158"/>
        <end position="206"/>
    </location>
</feature>
<dbReference type="InterPro" id="IPR058982">
    <property type="entry name" value="Beta-barrel_AprE"/>
</dbReference>
<evidence type="ECO:0000256" key="7">
    <source>
        <dbReference type="ARBA" id="ARBA00022989"/>
    </source>
</evidence>
<accession>A0A8B2NLI4</accession>
<feature type="coiled-coil region" evidence="10">
    <location>
        <begin position="101"/>
        <end position="128"/>
    </location>
</feature>
<dbReference type="InterPro" id="IPR010129">
    <property type="entry name" value="T1SS_HlyD"/>
</dbReference>